<keyword evidence="3" id="KW-1185">Reference proteome</keyword>
<sequence length="99" mass="11980">MPSLSQIVRYFKEAPESRGIYKYFLIAITVELGLVYYVVYEPAIYLESRSRHLTQYAVWLNLIVMLWIVFLFLKKVSEYSREREALKQQQTFRTKFDQK</sequence>
<gene>
    <name evidence="2" type="ORF">RUE5091_00662</name>
</gene>
<proteinExistence type="predicted"/>
<keyword evidence="1" id="KW-1133">Transmembrane helix</keyword>
<organism evidence="2 3">
    <name type="scientific">Ruegeria denitrificans</name>
    <dbReference type="NCBI Taxonomy" id="1715692"/>
    <lineage>
        <taxon>Bacteria</taxon>
        <taxon>Pseudomonadati</taxon>
        <taxon>Pseudomonadota</taxon>
        <taxon>Alphaproteobacteria</taxon>
        <taxon>Rhodobacterales</taxon>
        <taxon>Roseobacteraceae</taxon>
        <taxon>Ruegeria</taxon>
    </lineage>
</organism>
<name>A0A0P1I3H2_9RHOB</name>
<keyword evidence="1" id="KW-0812">Transmembrane</keyword>
<evidence type="ECO:0000313" key="2">
    <source>
        <dbReference type="EMBL" id="CUJ88201.1"/>
    </source>
</evidence>
<evidence type="ECO:0000313" key="3">
    <source>
        <dbReference type="Proteomes" id="UP000051260"/>
    </source>
</evidence>
<dbReference type="EMBL" id="CYUD01000002">
    <property type="protein sequence ID" value="CUJ88201.1"/>
    <property type="molecule type" value="Genomic_DNA"/>
</dbReference>
<reference evidence="3" key="1">
    <citation type="submission" date="2015-09" db="EMBL/GenBank/DDBJ databases">
        <authorList>
            <person name="Rodrigo-Torres L."/>
            <person name="Arahal D.R."/>
        </authorList>
    </citation>
    <scope>NUCLEOTIDE SEQUENCE [LARGE SCALE GENOMIC DNA]</scope>
    <source>
        <strain evidence="3">CECT 5091</strain>
    </source>
</reference>
<protein>
    <submittedName>
        <fullName evidence="2">Uncharacterized protein</fullName>
    </submittedName>
</protein>
<dbReference type="AlphaFoldDB" id="A0A0P1I3H2"/>
<evidence type="ECO:0000256" key="1">
    <source>
        <dbReference type="SAM" id="Phobius"/>
    </source>
</evidence>
<keyword evidence="1" id="KW-0472">Membrane</keyword>
<feature type="transmembrane region" description="Helical" evidence="1">
    <location>
        <begin position="20"/>
        <end position="40"/>
    </location>
</feature>
<dbReference type="Proteomes" id="UP000051260">
    <property type="component" value="Unassembled WGS sequence"/>
</dbReference>
<feature type="transmembrane region" description="Helical" evidence="1">
    <location>
        <begin position="56"/>
        <end position="73"/>
    </location>
</feature>
<accession>A0A0P1I3H2</accession>